<evidence type="ECO:0000256" key="1">
    <source>
        <dbReference type="ARBA" id="ARBA00022691"/>
    </source>
</evidence>
<dbReference type="InterPro" id="IPR029063">
    <property type="entry name" value="SAM-dependent_MTases_sf"/>
</dbReference>
<organism evidence="2">
    <name type="scientific">Mus musculus</name>
    <name type="common">Mouse</name>
    <dbReference type="NCBI Taxonomy" id="10090"/>
    <lineage>
        <taxon>Eukaryota</taxon>
        <taxon>Metazoa</taxon>
        <taxon>Chordata</taxon>
        <taxon>Craniata</taxon>
        <taxon>Vertebrata</taxon>
        <taxon>Euteleostomi</taxon>
        <taxon>Mammalia</taxon>
        <taxon>Eutheria</taxon>
        <taxon>Euarchontoglires</taxon>
        <taxon>Glires</taxon>
        <taxon>Rodentia</taxon>
        <taxon>Myomorpha</taxon>
        <taxon>Muroidea</taxon>
        <taxon>Muridae</taxon>
        <taxon>Murinae</taxon>
        <taxon>Mus</taxon>
        <taxon>Mus</taxon>
    </lineage>
</organism>
<dbReference type="InterPro" id="IPR016651">
    <property type="entry name" value="LCMT1"/>
</dbReference>
<sequence length="94" mass="10720">MTPEQSANLLKWAASSFETAMFINYEQVNMDDRFGQIMIENLRRRSCDLAGVETCKSLESQVRASPQPAKRGTRWQVHPEKPCCACDQAQRVPM</sequence>
<name>Q6PDZ4_MOUSE</name>
<keyword evidence="1" id="KW-0949">S-adenosyl-L-methionine</keyword>
<reference evidence="2" key="1">
    <citation type="journal article" date="2004" name="Genome Res.">
        <title>The status, quality, and expansion of the NIH full-length cDNA project: the Mammalian Gene Collection (MGC).</title>
        <authorList>
            <consortium name="The MGC Project Team"/>
            <person name="Gerhard D.S."/>
            <person name="Wagner L."/>
            <person name="Feingold E.A."/>
            <person name="Shenmen C.M."/>
            <person name="Grouse L.H."/>
            <person name="Schuler G."/>
            <person name="Klein S.L."/>
            <person name="Old S."/>
            <person name="Rasooly R."/>
            <person name="Good P."/>
            <person name="Guyer M."/>
            <person name="Peck A.M."/>
            <person name="Derge J.G."/>
            <person name="Lipman D."/>
            <person name="Collins F.S."/>
            <person name="Jang W."/>
            <person name="Sherry S."/>
            <person name="Feolo M."/>
            <person name="Misquitta L."/>
            <person name="Lee E."/>
            <person name="Rotmistrovsky K."/>
            <person name="Greenhut S.F."/>
            <person name="Schaefer C.F."/>
            <person name="Buetow K."/>
            <person name="Bonner T.I."/>
            <person name="Haussler D."/>
            <person name="Kent J."/>
            <person name="Kiekhaus M."/>
            <person name="Furey T."/>
            <person name="Brent M."/>
            <person name="Prange C."/>
            <person name="Schreiber K."/>
            <person name="Shapiro N."/>
            <person name="Bhat N.K."/>
            <person name="Hopkins R.F."/>
            <person name="Hsie F."/>
            <person name="Driscoll T."/>
            <person name="Soares M.B."/>
            <person name="Casavant T.L."/>
            <person name="Scheetz T.E."/>
            <person name="Brown-stein M.J."/>
            <person name="Usdin T.B."/>
            <person name="Toshiyuki S."/>
            <person name="Carninci P."/>
            <person name="Piao Y."/>
            <person name="Dudekula D.B."/>
            <person name="Ko M.S."/>
            <person name="Kawakami K."/>
            <person name="Suzuki Y."/>
            <person name="Sugano S."/>
            <person name="Gruber C.E."/>
            <person name="Smith M.R."/>
            <person name="Simmons B."/>
            <person name="Moore T."/>
            <person name="Waterman R."/>
            <person name="Johnson S.L."/>
            <person name="Ruan Y."/>
            <person name="Wei C.L."/>
            <person name="Mathavan S."/>
            <person name="Gunaratne P.H."/>
            <person name="Wu J."/>
            <person name="Garcia A.M."/>
            <person name="Hulyk S.W."/>
            <person name="Fuh E."/>
            <person name="Yuan Y."/>
            <person name="Sneed A."/>
            <person name="Kowis C."/>
            <person name="Hodgson A."/>
            <person name="Muzny D.M."/>
            <person name="McPherson J."/>
            <person name="Gibbs R.A."/>
            <person name="Fahey J."/>
            <person name="Helton E."/>
            <person name="Ketteman M."/>
            <person name="Madan A."/>
            <person name="Rodrigues S."/>
            <person name="Sanchez A."/>
            <person name="Whiting M."/>
            <person name="Madari A."/>
            <person name="Young A.C."/>
            <person name="Wetherby K.D."/>
            <person name="Granite S.J."/>
            <person name="Kwong P.N."/>
            <person name="Brinkley C.P."/>
            <person name="Pearson R.L."/>
            <person name="Bouffard G.G."/>
            <person name="Blakesly R.W."/>
            <person name="Green E.D."/>
            <person name="Dickson M.C."/>
            <person name="Rodriguez A.C."/>
            <person name="Grimwood J."/>
            <person name="Schmutz J."/>
            <person name="Myers R.M."/>
            <person name="Butterfield Y.S."/>
            <person name="Griffith M."/>
            <person name="Griffith O.L."/>
            <person name="Krzywinski M.I."/>
            <person name="Liao N."/>
            <person name="Morin R."/>
            <person name="Morrin R."/>
            <person name="Palmquist D."/>
            <person name="Petrescu A.S."/>
            <person name="Skalska U."/>
            <person name="Smailus D.E."/>
            <person name="Stott J.M."/>
            <person name="Schnerch A."/>
            <person name="Schein J.E."/>
            <person name="Jones S.J."/>
            <person name="Holt R.A."/>
            <person name="Baross A."/>
            <person name="Marra M.A."/>
            <person name="Clifton S."/>
            <person name="Makowski K.A."/>
            <person name="Bosak S."/>
            <person name="Malek J."/>
        </authorList>
    </citation>
    <scope>NUCLEOTIDE SEQUENCE [LARGE SCALE MRNA]</scope>
    <source>
        <strain evidence="2">C57BL/6</strain>
        <tissue evidence="2">Brain</tissue>
    </source>
</reference>
<dbReference type="PANTHER" id="PTHR13600:SF33">
    <property type="entry name" value="LEUCINE CARBOXYL METHYLTRANSFERASE 1"/>
    <property type="match status" value="1"/>
</dbReference>
<accession>Q6PDZ4</accession>
<evidence type="ECO:0000313" key="3">
    <source>
        <dbReference type="MGI" id="MGI:1353593"/>
    </source>
</evidence>
<dbReference type="EMBL" id="BC058379">
    <property type="protein sequence ID" value="AAH58379.1"/>
    <property type="molecule type" value="mRNA"/>
</dbReference>
<dbReference type="MGI" id="MGI:1353593">
    <property type="gene designation" value="Lcmt1"/>
</dbReference>
<dbReference type="GO" id="GO:0008168">
    <property type="term" value="F:methyltransferase activity"/>
    <property type="evidence" value="ECO:0007669"/>
    <property type="project" value="InterPro"/>
</dbReference>
<dbReference type="PANTHER" id="PTHR13600">
    <property type="entry name" value="LEUCINE CARBOXYL METHYLTRANSFERASE"/>
    <property type="match status" value="1"/>
</dbReference>
<gene>
    <name evidence="2 3" type="primary">Lcmt1</name>
</gene>
<dbReference type="PeptideAtlas" id="Q6PDZ4"/>
<evidence type="ECO:0000313" key="2">
    <source>
        <dbReference type="EMBL" id="AAH58379.1"/>
    </source>
</evidence>
<dbReference type="AGR" id="MGI:1353593"/>
<dbReference type="SUPFAM" id="SSF53335">
    <property type="entry name" value="S-adenosyl-L-methionine-dependent methyltransferases"/>
    <property type="match status" value="1"/>
</dbReference>
<dbReference type="Gene3D" id="3.40.50.150">
    <property type="entry name" value="Vaccinia Virus protein VP39"/>
    <property type="match status" value="1"/>
</dbReference>
<dbReference type="AlphaFoldDB" id="Q6PDZ4"/>
<proteinExistence type="evidence at transcript level"/>
<protein>
    <submittedName>
        <fullName evidence="2">Lcmt1 protein</fullName>
    </submittedName>
</protein>